<dbReference type="AlphaFoldDB" id="A0A0H2MP62"/>
<dbReference type="GO" id="GO:0016779">
    <property type="term" value="F:nucleotidyltransferase activity"/>
    <property type="evidence" value="ECO:0007669"/>
    <property type="project" value="UniProtKB-ARBA"/>
</dbReference>
<dbReference type="Proteomes" id="UP000035444">
    <property type="component" value="Unassembled WGS sequence"/>
</dbReference>
<dbReference type="RefSeq" id="WP_047762679.1">
    <property type="nucleotide sequence ID" value="NZ_LAQL01000002.1"/>
</dbReference>
<dbReference type="InterPro" id="IPR036425">
    <property type="entry name" value="MoaB/Mog-like_dom_sf"/>
</dbReference>
<evidence type="ECO:0000313" key="3">
    <source>
        <dbReference type="EMBL" id="KLN62557.1"/>
    </source>
</evidence>
<reference evidence="3 4" key="1">
    <citation type="submission" date="2015-03" db="EMBL/GenBank/DDBJ databases">
        <title>Genome Sequence of Kiloniella spongiae MEBiC09566, isolated from a marine sponge.</title>
        <authorList>
            <person name="Shao Z."/>
            <person name="Wang L."/>
            <person name="Li X."/>
        </authorList>
    </citation>
    <scope>NUCLEOTIDE SEQUENCE [LARGE SCALE GENOMIC DNA]</scope>
    <source>
        <strain evidence="3 4">MEBiC09566</strain>
    </source>
</reference>
<keyword evidence="1" id="KW-0460">Magnesium</keyword>
<dbReference type="CDD" id="cd04182">
    <property type="entry name" value="GT_2_like_f"/>
    <property type="match status" value="1"/>
</dbReference>
<evidence type="ECO:0000313" key="4">
    <source>
        <dbReference type="Proteomes" id="UP000035444"/>
    </source>
</evidence>
<dbReference type="PANTHER" id="PTHR43777:SF1">
    <property type="entry name" value="MOLYBDENUM COFACTOR CYTIDYLYLTRANSFERASE"/>
    <property type="match status" value="1"/>
</dbReference>
<dbReference type="CDD" id="cd03522">
    <property type="entry name" value="MoeA_like"/>
    <property type="match status" value="1"/>
</dbReference>
<dbReference type="PIRSF" id="PIRSF036626">
    <property type="entry name" value="MPTBd_MobAlike"/>
    <property type="match status" value="1"/>
</dbReference>
<dbReference type="InterPro" id="IPR012184">
    <property type="entry name" value="Bifunc_Mopterin-bd"/>
</dbReference>
<sequence length="538" mass="57978">MIFAEIKTQKAEGTYLAHSINTHKGRLSKGHHLTSPDINELLLSDIVTVTTIRLEEHDVHEDIAAAQLGQFVSGKGVKTSPSFTGRCNIYSTAHGIFETTPQEVGNINSIDEAITLATLSPYNVVHPDQLVATAKIIPLAASSKALDAARGLAQLTVHPFQKLKVGLVLTQLPQTKKSVLKKTQTVVNQRLKSCANELATTTIVDHNPNAIAAAINTLRESNHNLILIFGASAIVDRQDALPKGLELSGGEIEHFGMPVDPGNLLLLGNHSGSAVIGLPGCARSPKLNGFDWILQRIIAGLDVSKDTIMQMGCGGLLSEIPTRPQPREKMLSDSISHRPKVTAILLAAGQSRRMGPENKLLQEWHGKPLVKWVADNIGESNVDHTIVITGHEADLVQENLQSNDVEYVYNPDFDEGLSTSLIKGLMAVPADCDAVMICLGDMPSIHSTQLNKLISAYDPVNGAAICVPTFEGKRGNPVLWSTTFIPEMLNLKGDSGARHLLGNYPGDLQEVTMDNTSVLSDIDTPEALSTLRKTSFTT</sequence>
<dbReference type="OrthoDB" id="9779263at2"/>
<dbReference type="PANTHER" id="PTHR43777">
    <property type="entry name" value="MOLYBDENUM COFACTOR CYTIDYLYLTRANSFERASE"/>
    <property type="match status" value="1"/>
</dbReference>
<dbReference type="SUPFAM" id="SSF53448">
    <property type="entry name" value="Nucleotide-diphospho-sugar transferases"/>
    <property type="match status" value="1"/>
</dbReference>
<name>A0A0H2MP62_9PROT</name>
<dbReference type="PATRIC" id="fig|1489064.4.peg.1642"/>
<comment type="caution">
    <text evidence="3">The sequence shown here is derived from an EMBL/GenBank/DDBJ whole genome shotgun (WGS) entry which is preliminary data.</text>
</comment>
<dbReference type="Gene3D" id="3.90.550.10">
    <property type="entry name" value="Spore Coat Polysaccharide Biosynthesis Protein SpsA, Chain A"/>
    <property type="match status" value="1"/>
</dbReference>
<evidence type="ECO:0000256" key="1">
    <source>
        <dbReference type="ARBA" id="ARBA00022842"/>
    </source>
</evidence>
<accession>A0A0H2MP62</accession>
<dbReference type="EMBL" id="LAQL01000002">
    <property type="protein sequence ID" value="KLN62557.1"/>
    <property type="molecule type" value="Genomic_DNA"/>
</dbReference>
<feature type="domain" description="MobA-like NTP transferase" evidence="2">
    <location>
        <begin position="343"/>
        <end position="504"/>
    </location>
</feature>
<proteinExistence type="predicted"/>
<keyword evidence="4" id="KW-1185">Reference proteome</keyword>
<dbReference type="InterPro" id="IPR025877">
    <property type="entry name" value="MobA-like_NTP_Trfase"/>
</dbReference>
<dbReference type="STRING" id="1489064.WH96_03525"/>
<evidence type="ECO:0000259" key="2">
    <source>
        <dbReference type="Pfam" id="PF12804"/>
    </source>
</evidence>
<dbReference type="SUPFAM" id="SSF53218">
    <property type="entry name" value="Molybdenum cofactor biosynthesis proteins"/>
    <property type="match status" value="1"/>
</dbReference>
<dbReference type="Gene3D" id="3.40.980.10">
    <property type="entry name" value="MoaB/Mog-like domain"/>
    <property type="match status" value="1"/>
</dbReference>
<gene>
    <name evidence="3" type="ORF">WH96_03525</name>
</gene>
<protein>
    <recommendedName>
        <fullName evidence="2">MobA-like NTP transferase domain-containing protein</fullName>
    </recommendedName>
</protein>
<dbReference type="InterPro" id="IPR029044">
    <property type="entry name" value="Nucleotide-diphossugar_trans"/>
</dbReference>
<dbReference type="Pfam" id="PF12804">
    <property type="entry name" value="NTP_transf_3"/>
    <property type="match status" value="1"/>
</dbReference>
<organism evidence="3 4">
    <name type="scientific">Kiloniella spongiae</name>
    <dbReference type="NCBI Taxonomy" id="1489064"/>
    <lineage>
        <taxon>Bacteria</taxon>
        <taxon>Pseudomonadati</taxon>
        <taxon>Pseudomonadota</taxon>
        <taxon>Alphaproteobacteria</taxon>
        <taxon>Rhodospirillales</taxon>
        <taxon>Kiloniellaceae</taxon>
        <taxon>Kiloniella</taxon>
    </lineage>
</organism>